<dbReference type="InterPro" id="IPR000014">
    <property type="entry name" value="PAS"/>
</dbReference>
<dbReference type="SMART" id="SM00086">
    <property type="entry name" value="PAC"/>
    <property type="match status" value="2"/>
</dbReference>
<keyword evidence="1" id="KW-1133">Transmembrane helix</keyword>
<dbReference type="Pfam" id="PF00563">
    <property type="entry name" value="EAL"/>
    <property type="match status" value="1"/>
</dbReference>
<evidence type="ECO:0000259" key="4">
    <source>
        <dbReference type="PROSITE" id="PS50883"/>
    </source>
</evidence>
<feature type="transmembrane region" description="Helical" evidence="1">
    <location>
        <begin position="39"/>
        <end position="61"/>
    </location>
</feature>
<keyword evidence="1" id="KW-0472">Membrane</keyword>
<dbReference type="PROSITE" id="PS50887">
    <property type="entry name" value="GGDEF"/>
    <property type="match status" value="1"/>
</dbReference>
<dbReference type="SMART" id="SM00091">
    <property type="entry name" value="PAS"/>
    <property type="match status" value="2"/>
</dbReference>
<evidence type="ECO:0000259" key="5">
    <source>
        <dbReference type="PROSITE" id="PS50887"/>
    </source>
</evidence>
<evidence type="ECO:0000313" key="7">
    <source>
        <dbReference type="Proteomes" id="UP001290455"/>
    </source>
</evidence>
<dbReference type="SMART" id="SM00052">
    <property type="entry name" value="EAL"/>
    <property type="match status" value="1"/>
</dbReference>
<feature type="domain" description="PAC" evidence="3">
    <location>
        <begin position="144"/>
        <end position="196"/>
    </location>
</feature>
<sequence>MNIQDSANKPKIIFILLIFLFAEILSEAISYIFPTVSSHLVHFVILLGSIVMVFFLLRGIVKTGEELESSKQKLKNIFDTLDVAVWSHDLKTNTLLITPGIEKLYGYPKEDFYKDPTLWKKVIHPKDTDILTERSRKLTLGEIVTSKYRIIRPDGEVRWIQDRGIPTLDKNGHFVDFSSVLFDITGRIESEDRYKTLVEMSPNIIAVISGNKIDYINETGCKMVGASSQEELIGESIWSFLPQNLIDAIKSKQLDTDKEGRMKIEFAVKRLDRKGIDVELTAMPILYEGRPAYQIVGKDITERKKAEKTIEVMAYYDELTGLPNRHMFKEHLSKLLNESKNQTLAVLFLDLDRFKIINDTKGHSIGDVLLQKVADRLKKAVNNNGMVSRRGGDEFIILLDHVDKQRVIEISQCILDEFSYSFNLNQQEFFVTPSIGISLYPSHGEDVETLIKHADTAMYLAKESGKNTFQFYTAHLQERSSRKMELENGLRKALEQNQLLLHYQPQVDLQSGEIIGVEALVRWIHKEHGFISPAEFIPLAEETGLIVPLGKWVLKEACSQMKSWHDQGFAKIPIAVNISVRQIQDDHFVDSVKRTLKEVGLEPTYLELEITESVMQNIEKSTLILKQLKELGLKVSIDDFGTGYSSLSYLKHLPIDNIKIDKSFVDDIIYHINQGVMVKTIIDMGINLGFNVIAEGIETKEQVNFLKENACMVGQGYFFSRPLTADKLEELFKSGQMTVV</sequence>
<dbReference type="InterPro" id="IPR013655">
    <property type="entry name" value="PAS_fold_3"/>
</dbReference>
<dbReference type="SUPFAM" id="SSF55073">
    <property type="entry name" value="Nucleotide cyclase"/>
    <property type="match status" value="1"/>
</dbReference>
<dbReference type="Gene3D" id="3.30.70.270">
    <property type="match status" value="1"/>
</dbReference>
<dbReference type="Proteomes" id="UP001290455">
    <property type="component" value="Unassembled WGS sequence"/>
</dbReference>
<gene>
    <name evidence="6" type="ORF">SM124_17860</name>
</gene>
<evidence type="ECO:0000259" key="2">
    <source>
        <dbReference type="PROSITE" id="PS50112"/>
    </source>
</evidence>
<dbReference type="PROSITE" id="PS50112">
    <property type="entry name" value="PAS"/>
    <property type="match status" value="1"/>
</dbReference>
<dbReference type="InterPro" id="IPR043128">
    <property type="entry name" value="Rev_trsase/Diguanyl_cyclase"/>
</dbReference>
<dbReference type="InterPro" id="IPR001610">
    <property type="entry name" value="PAC"/>
</dbReference>
<keyword evidence="1" id="KW-0812">Transmembrane</keyword>
<dbReference type="PANTHER" id="PTHR44757">
    <property type="entry name" value="DIGUANYLATE CYCLASE DGCP"/>
    <property type="match status" value="1"/>
</dbReference>
<dbReference type="InterPro" id="IPR000160">
    <property type="entry name" value="GGDEF_dom"/>
</dbReference>
<feature type="transmembrane region" description="Helical" evidence="1">
    <location>
        <begin position="12"/>
        <end position="33"/>
    </location>
</feature>
<feature type="domain" description="PAS" evidence="2">
    <location>
        <begin position="70"/>
        <end position="142"/>
    </location>
</feature>
<organism evidence="6 7">
    <name type="scientific">Robertmurraya mangrovi</name>
    <dbReference type="NCBI Taxonomy" id="3098077"/>
    <lineage>
        <taxon>Bacteria</taxon>
        <taxon>Bacillati</taxon>
        <taxon>Bacillota</taxon>
        <taxon>Bacilli</taxon>
        <taxon>Bacillales</taxon>
        <taxon>Bacillaceae</taxon>
        <taxon>Robertmurraya</taxon>
    </lineage>
</organism>
<dbReference type="RefSeq" id="WP_322447874.1">
    <property type="nucleotide sequence ID" value="NZ_JAXOFX010000014.1"/>
</dbReference>
<accession>A0ABU5J2E0</accession>
<dbReference type="InterPro" id="IPR029787">
    <property type="entry name" value="Nucleotide_cyclase"/>
</dbReference>
<dbReference type="Gene3D" id="3.20.20.450">
    <property type="entry name" value="EAL domain"/>
    <property type="match status" value="1"/>
</dbReference>
<dbReference type="CDD" id="cd01949">
    <property type="entry name" value="GGDEF"/>
    <property type="match status" value="1"/>
</dbReference>
<dbReference type="InterPro" id="IPR035965">
    <property type="entry name" value="PAS-like_dom_sf"/>
</dbReference>
<feature type="domain" description="GGDEF" evidence="5">
    <location>
        <begin position="342"/>
        <end position="474"/>
    </location>
</feature>
<dbReference type="PROSITE" id="PS50883">
    <property type="entry name" value="EAL"/>
    <property type="match status" value="1"/>
</dbReference>
<feature type="domain" description="EAL" evidence="4">
    <location>
        <begin position="483"/>
        <end position="736"/>
    </location>
</feature>
<dbReference type="NCBIfam" id="TIGR00254">
    <property type="entry name" value="GGDEF"/>
    <property type="match status" value="1"/>
</dbReference>
<dbReference type="PANTHER" id="PTHR44757:SF2">
    <property type="entry name" value="BIOFILM ARCHITECTURE MAINTENANCE PROTEIN MBAA"/>
    <property type="match status" value="1"/>
</dbReference>
<dbReference type="InterPro" id="IPR035919">
    <property type="entry name" value="EAL_sf"/>
</dbReference>
<dbReference type="InterPro" id="IPR000700">
    <property type="entry name" value="PAS-assoc_C"/>
</dbReference>
<dbReference type="Gene3D" id="3.30.450.20">
    <property type="entry name" value="PAS domain"/>
    <property type="match status" value="2"/>
</dbReference>
<evidence type="ECO:0000259" key="3">
    <source>
        <dbReference type="PROSITE" id="PS50113"/>
    </source>
</evidence>
<dbReference type="Pfam" id="PF13426">
    <property type="entry name" value="PAS_9"/>
    <property type="match status" value="1"/>
</dbReference>
<dbReference type="InterPro" id="IPR052155">
    <property type="entry name" value="Biofilm_reg_signaling"/>
</dbReference>
<dbReference type="Pfam" id="PF08447">
    <property type="entry name" value="PAS_3"/>
    <property type="match status" value="1"/>
</dbReference>
<keyword evidence="7" id="KW-1185">Reference proteome</keyword>
<dbReference type="SMART" id="SM00267">
    <property type="entry name" value="GGDEF"/>
    <property type="match status" value="1"/>
</dbReference>
<proteinExistence type="predicted"/>
<dbReference type="PROSITE" id="PS50113">
    <property type="entry name" value="PAC"/>
    <property type="match status" value="1"/>
</dbReference>
<dbReference type="SUPFAM" id="SSF141868">
    <property type="entry name" value="EAL domain-like"/>
    <property type="match status" value="1"/>
</dbReference>
<dbReference type="CDD" id="cd00130">
    <property type="entry name" value="PAS"/>
    <property type="match status" value="2"/>
</dbReference>
<name>A0ABU5J2E0_9BACI</name>
<evidence type="ECO:0000256" key="1">
    <source>
        <dbReference type="SAM" id="Phobius"/>
    </source>
</evidence>
<dbReference type="InterPro" id="IPR001633">
    <property type="entry name" value="EAL_dom"/>
</dbReference>
<dbReference type="Pfam" id="PF00990">
    <property type="entry name" value="GGDEF"/>
    <property type="match status" value="1"/>
</dbReference>
<reference evidence="6 7" key="1">
    <citation type="submission" date="2023-11" db="EMBL/GenBank/DDBJ databases">
        <title>Bacillus jintuensis, isolated from a mudflat on the Beibu Gulf coast.</title>
        <authorList>
            <person name="Li M."/>
        </authorList>
    </citation>
    <scope>NUCLEOTIDE SEQUENCE [LARGE SCALE GENOMIC DNA]</scope>
    <source>
        <strain evidence="6 7">31A1R</strain>
    </source>
</reference>
<dbReference type="SUPFAM" id="SSF55785">
    <property type="entry name" value="PYP-like sensor domain (PAS domain)"/>
    <property type="match status" value="2"/>
</dbReference>
<dbReference type="NCBIfam" id="TIGR00229">
    <property type="entry name" value="sensory_box"/>
    <property type="match status" value="2"/>
</dbReference>
<comment type="caution">
    <text evidence="6">The sequence shown here is derived from an EMBL/GenBank/DDBJ whole genome shotgun (WGS) entry which is preliminary data.</text>
</comment>
<evidence type="ECO:0000313" key="6">
    <source>
        <dbReference type="EMBL" id="MDZ5473585.1"/>
    </source>
</evidence>
<dbReference type="EMBL" id="JAXOFX010000014">
    <property type="protein sequence ID" value="MDZ5473585.1"/>
    <property type="molecule type" value="Genomic_DNA"/>
</dbReference>
<protein>
    <submittedName>
        <fullName evidence="6">EAL domain-containing protein</fullName>
    </submittedName>
</protein>
<dbReference type="CDD" id="cd01948">
    <property type="entry name" value="EAL"/>
    <property type="match status" value="1"/>
</dbReference>